<keyword evidence="2" id="KW-1185">Reference proteome</keyword>
<evidence type="ECO:0000313" key="2">
    <source>
        <dbReference type="Proteomes" id="UP000198711"/>
    </source>
</evidence>
<comment type="caution">
    <text evidence="1">The sequence shown here is derived from an EMBL/GenBank/DDBJ whole genome shotgun (WGS) entry which is preliminary data.</text>
</comment>
<evidence type="ECO:0000313" key="1">
    <source>
        <dbReference type="EMBL" id="SDW38622.1"/>
    </source>
</evidence>
<proteinExistence type="predicted"/>
<organism evidence="1 2">
    <name type="scientific">Hydrobacter penzbergensis</name>
    <dbReference type="NCBI Taxonomy" id="1235997"/>
    <lineage>
        <taxon>Bacteria</taxon>
        <taxon>Pseudomonadati</taxon>
        <taxon>Bacteroidota</taxon>
        <taxon>Chitinophagia</taxon>
        <taxon>Chitinophagales</taxon>
        <taxon>Chitinophagaceae</taxon>
        <taxon>Hydrobacter</taxon>
    </lineage>
</organism>
<gene>
    <name evidence="1" type="ORF">SAMN05444410_102177</name>
</gene>
<accession>A0A8X8IEE4</accession>
<evidence type="ECO:0008006" key="3">
    <source>
        <dbReference type="Google" id="ProtNLM"/>
    </source>
</evidence>
<reference evidence="1 2" key="1">
    <citation type="submission" date="2016-10" db="EMBL/GenBank/DDBJ databases">
        <authorList>
            <person name="Varghese N."/>
            <person name="Submissions S."/>
        </authorList>
    </citation>
    <scope>NUCLEOTIDE SEQUENCE [LARGE SCALE GENOMIC DNA]</scope>
    <source>
        <strain evidence="1 2">DSM 25353</strain>
    </source>
</reference>
<dbReference type="RefSeq" id="WP_092722293.1">
    <property type="nucleotide sequence ID" value="NZ_FNNO01000002.1"/>
</dbReference>
<protein>
    <recommendedName>
        <fullName evidence="3">Effector-binding domain-containing protein</fullName>
    </recommendedName>
</protein>
<name>A0A8X8IEE4_9BACT</name>
<sequence length="310" mass="35798">MKKWVLVIVAVFFILIASVYFFIPGSQVFNYKITVNSAENGVSRMILDKEKWATWWPGKKEDEHHYNFGNYHYRISNIFLNSFTATVAHQPDSVQGLLQILPSETDSTQLLWTSTFSFSANPFTRIAQYRRFSGIKSNIQALLDTTKLILEKQETIYGMKIVQQKVTDSSLISLKKTFPHYPTTNEIYEMVRALKNYIATKGGTERNYPMLNVYQDGPDRFETMVAIPTQKDLPSEGLFRLKKMVLGNILMAEVTGGVSRVMKGEQELTNYVHDYRKTSPAIPYQSLVTDRSMQPDSARWITRLYYPIFF</sequence>
<dbReference type="Proteomes" id="UP000198711">
    <property type="component" value="Unassembled WGS sequence"/>
</dbReference>
<dbReference type="Gene3D" id="3.20.80.10">
    <property type="entry name" value="Regulatory factor, effector binding domain"/>
    <property type="match status" value="1"/>
</dbReference>
<dbReference type="AlphaFoldDB" id="A0A8X8IEE4"/>
<dbReference type="EMBL" id="FNNO01000002">
    <property type="protein sequence ID" value="SDW38622.1"/>
    <property type="molecule type" value="Genomic_DNA"/>
</dbReference>
<dbReference type="InterPro" id="IPR011256">
    <property type="entry name" value="Reg_factor_effector_dom_sf"/>
</dbReference>